<keyword evidence="5" id="KW-0443">Lipid metabolism</keyword>
<dbReference type="GO" id="GO:0008654">
    <property type="term" value="P:phospholipid biosynthetic process"/>
    <property type="evidence" value="ECO:0007669"/>
    <property type="project" value="UniProtKB-KW"/>
</dbReference>
<dbReference type="GO" id="GO:0046872">
    <property type="term" value="F:metal ion binding"/>
    <property type="evidence" value="ECO:0007669"/>
    <property type="project" value="UniProtKB-KW"/>
</dbReference>
<keyword evidence="6" id="KW-0594">Phospholipid biosynthesis</keyword>
<evidence type="ECO:0000256" key="1">
    <source>
        <dbReference type="ARBA" id="ARBA00022516"/>
    </source>
</evidence>
<proteinExistence type="predicted"/>
<name>A0A395M103_9BACT</name>
<keyword evidence="2" id="KW-0808">Transferase</keyword>
<sequence length="257" mass="27750">MDPPVLGWSPRSGNSYDPSVLESWLIDPDKLPLEKYPTLADAYQSAGGQWALVGGSFLTTTIMHDWCQAAAQRHPLPLVLFPGSAAHLTPAVQAVLFLFLASGRNPQYLITHHLEAAPHLHRWGLEVIPTTYLLLDTGGPPTAAHYMTQTFALPTHKPELIVAAALAGLYLGQRLLYVDAGSGAASPPTLEAIRALRALTPYPILVGGGIQTPQQLADLIHAGATFTVLGTLPEKHTPSRTFWEELFYAAQIPSPRC</sequence>
<keyword evidence="3" id="KW-0479">Metal-binding</keyword>
<keyword evidence="1" id="KW-0444">Lipid biosynthesis</keyword>
<dbReference type="GO" id="GO:0016765">
    <property type="term" value="F:transferase activity, transferring alkyl or aryl (other than methyl) groups"/>
    <property type="evidence" value="ECO:0007669"/>
    <property type="project" value="InterPro"/>
</dbReference>
<dbReference type="Gene3D" id="3.20.20.390">
    <property type="entry name" value="FMN-linked oxidoreductases"/>
    <property type="match status" value="1"/>
</dbReference>
<evidence type="ECO:0000256" key="5">
    <source>
        <dbReference type="ARBA" id="ARBA00023098"/>
    </source>
</evidence>
<evidence type="ECO:0000256" key="3">
    <source>
        <dbReference type="ARBA" id="ARBA00022723"/>
    </source>
</evidence>
<keyword evidence="4" id="KW-0460">Magnesium</keyword>
<gene>
    <name evidence="8" type="ORF">D0433_08600</name>
</gene>
<dbReference type="AlphaFoldDB" id="A0A395M103"/>
<evidence type="ECO:0000313" key="9">
    <source>
        <dbReference type="Proteomes" id="UP000266389"/>
    </source>
</evidence>
<dbReference type="Pfam" id="PF01884">
    <property type="entry name" value="PcrB"/>
    <property type="match status" value="1"/>
</dbReference>
<dbReference type="Proteomes" id="UP000266389">
    <property type="component" value="Unassembled WGS sequence"/>
</dbReference>
<evidence type="ECO:0000256" key="4">
    <source>
        <dbReference type="ARBA" id="ARBA00022842"/>
    </source>
</evidence>
<protein>
    <submittedName>
        <fullName evidence="8">Geranylgeranylglyceryl/heptaprenylglyceryl phosphate synthase</fullName>
    </submittedName>
</protein>
<accession>A0A395M103</accession>
<comment type="caution">
    <text evidence="8">The sequence shown here is derived from an EMBL/GenBank/DDBJ whole genome shotgun (WGS) entry which is preliminary data.</text>
</comment>
<keyword evidence="7" id="KW-1208">Phospholipid metabolism</keyword>
<evidence type="ECO:0000256" key="2">
    <source>
        <dbReference type="ARBA" id="ARBA00022679"/>
    </source>
</evidence>
<dbReference type="EMBL" id="PHFL01000052">
    <property type="protein sequence ID" value="RFM23908.1"/>
    <property type="molecule type" value="Genomic_DNA"/>
</dbReference>
<dbReference type="SUPFAM" id="SSF51395">
    <property type="entry name" value="FMN-linked oxidoreductases"/>
    <property type="match status" value="1"/>
</dbReference>
<organism evidence="8 9">
    <name type="scientific">Candidatus Thermochlorobacter aerophilus</name>
    <dbReference type="NCBI Taxonomy" id="1868324"/>
    <lineage>
        <taxon>Bacteria</taxon>
        <taxon>Pseudomonadati</taxon>
        <taxon>Chlorobiota</taxon>
        <taxon>Chlorobiia</taxon>
        <taxon>Chlorobiales</taxon>
        <taxon>Candidatus Thermochlorobacteriaceae</taxon>
        <taxon>Candidatus Thermochlorobacter</taxon>
    </lineage>
</organism>
<evidence type="ECO:0000256" key="7">
    <source>
        <dbReference type="ARBA" id="ARBA00023264"/>
    </source>
</evidence>
<dbReference type="InterPro" id="IPR038597">
    <property type="entry name" value="GGGP/HepGP_synthase_sf"/>
</dbReference>
<dbReference type="InterPro" id="IPR008205">
    <property type="entry name" value="GGGP_HepGP_synthase"/>
</dbReference>
<reference evidence="8 9" key="1">
    <citation type="journal article" date="2011" name="ISME J.">
        <title>Community ecology of hot spring cyanobacterial mats: predominant populations and their functional potential.</title>
        <authorList>
            <person name="Klatt C.G."/>
            <person name="Wood J.M."/>
            <person name="Rusch D.B."/>
            <person name="Bateson M.M."/>
            <person name="Hamamura N."/>
            <person name="Heidelberg J.F."/>
            <person name="Grossman A.R."/>
            <person name="Bhaya D."/>
            <person name="Cohan F.M."/>
            <person name="Kuhl M."/>
            <person name="Bryant D.A."/>
            <person name="Ward D.M."/>
        </authorList>
    </citation>
    <scope>NUCLEOTIDE SEQUENCE [LARGE SCALE GENOMIC DNA]</scope>
    <source>
        <strain evidence="8">OS</strain>
    </source>
</reference>
<evidence type="ECO:0000256" key="6">
    <source>
        <dbReference type="ARBA" id="ARBA00023209"/>
    </source>
</evidence>
<evidence type="ECO:0000313" key="8">
    <source>
        <dbReference type="EMBL" id="RFM23908.1"/>
    </source>
</evidence>